<evidence type="ECO:0000313" key="6">
    <source>
        <dbReference type="Proteomes" id="UP001597277"/>
    </source>
</evidence>
<dbReference type="SMART" id="SM00342">
    <property type="entry name" value="HTH_ARAC"/>
    <property type="match status" value="1"/>
</dbReference>
<organism evidence="5 6">
    <name type="scientific">Georgenia deserti</name>
    <dbReference type="NCBI Taxonomy" id="2093781"/>
    <lineage>
        <taxon>Bacteria</taxon>
        <taxon>Bacillati</taxon>
        <taxon>Actinomycetota</taxon>
        <taxon>Actinomycetes</taxon>
        <taxon>Micrococcales</taxon>
        <taxon>Bogoriellaceae</taxon>
        <taxon>Georgenia</taxon>
    </lineage>
</organism>
<reference evidence="6" key="1">
    <citation type="journal article" date="2019" name="Int. J. Syst. Evol. Microbiol.">
        <title>The Global Catalogue of Microorganisms (GCM) 10K type strain sequencing project: providing services to taxonomists for standard genome sequencing and annotation.</title>
        <authorList>
            <consortium name="The Broad Institute Genomics Platform"/>
            <consortium name="The Broad Institute Genome Sequencing Center for Infectious Disease"/>
            <person name="Wu L."/>
            <person name="Ma J."/>
        </authorList>
    </citation>
    <scope>NUCLEOTIDE SEQUENCE [LARGE SCALE GENOMIC DNA]</scope>
    <source>
        <strain evidence="6">JCM 17130</strain>
    </source>
</reference>
<dbReference type="RefSeq" id="WP_388008102.1">
    <property type="nucleotide sequence ID" value="NZ_JBHUEE010000007.1"/>
</dbReference>
<dbReference type="PANTHER" id="PTHR46796">
    <property type="entry name" value="HTH-TYPE TRANSCRIPTIONAL ACTIVATOR RHAS-RELATED"/>
    <property type="match status" value="1"/>
</dbReference>
<keyword evidence="1" id="KW-0805">Transcription regulation</keyword>
<dbReference type="Pfam" id="PF12833">
    <property type="entry name" value="HTH_18"/>
    <property type="match status" value="1"/>
</dbReference>
<dbReference type="EMBL" id="JBHUEE010000007">
    <property type="protein sequence ID" value="MFD1718898.1"/>
    <property type="molecule type" value="Genomic_DNA"/>
</dbReference>
<gene>
    <name evidence="5" type="ORF">ACFSE6_13710</name>
</gene>
<dbReference type="PROSITE" id="PS01124">
    <property type="entry name" value="HTH_ARAC_FAMILY_2"/>
    <property type="match status" value="1"/>
</dbReference>
<evidence type="ECO:0000256" key="3">
    <source>
        <dbReference type="ARBA" id="ARBA00023163"/>
    </source>
</evidence>
<proteinExistence type="predicted"/>
<dbReference type="InterPro" id="IPR050204">
    <property type="entry name" value="AraC_XylS_family_regulators"/>
</dbReference>
<feature type="domain" description="HTH araC/xylS-type" evidence="4">
    <location>
        <begin position="140"/>
        <end position="233"/>
    </location>
</feature>
<evidence type="ECO:0000256" key="1">
    <source>
        <dbReference type="ARBA" id="ARBA00023015"/>
    </source>
</evidence>
<comment type="caution">
    <text evidence="5">The sequence shown here is derived from an EMBL/GenBank/DDBJ whole genome shotgun (WGS) entry which is preliminary data.</text>
</comment>
<keyword evidence="2" id="KW-0238">DNA-binding</keyword>
<sequence>MHARRLSRRREPGLERDERRSLTRVGGITVFSEPTARAVGVHAMPAWKLMLGRDAPLQVMVEHGTEEGWALLVPPGLANSAVARGAYTAALIDPGYARGESTDGVVDLGRRRARHLVEELDAGHGSGLLTGTNDVLTEDESFLGVVLRETTSATTIERLSSRLGVSRQHARRLIRIHTGCTFGEIVRWRRLCDAVLLLPRAPIAVAASQTGFADQAHLTRTSSAMVGRTPGTL</sequence>
<dbReference type="Proteomes" id="UP001597277">
    <property type="component" value="Unassembled WGS sequence"/>
</dbReference>
<evidence type="ECO:0000259" key="4">
    <source>
        <dbReference type="PROSITE" id="PS01124"/>
    </source>
</evidence>
<evidence type="ECO:0000313" key="5">
    <source>
        <dbReference type="EMBL" id="MFD1718898.1"/>
    </source>
</evidence>
<evidence type="ECO:0000256" key="2">
    <source>
        <dbReference type="ARBA" id="ARBA00023125"/>
    </source>
</evidence>
<protein>
    <submittedName>
        <fullName evidence="5">Helix-turn-helix transcriptional regulator</fullName>
    </submittedName>
</protein>
<name>A0ABW4L616_9MICO</name>
<dbReference type="Gene3D" id="1.10.10.60">
    <property type="entry name" value="Homeodomain-like"/>
    <property type="match status" value="1"/>
</dbReference>
<accession>A0ABW4L616</accession>
<keyword evidence="6" id="KW-1185">Reference proteome</keyword>
<keyword evidence="3" id="KW-0804">Transcription</keyword>
<dbReference type="InterPro" id="IPR018060">
    <property type="entry name" value="HTH_AraC"/>
</dbReference>